<evidence type="ECO:0000313" key="3">
    <source>
        <dbReference type="EMBL" id="MEJ8809858.1"/>
    </source>
</evidence>
<feature type="region of interest" description="Disordered" evidence="1">
    <location>
        <begin position="139"/>
        <end position="175"/>
    </location>
</feature>
<organism evidence="3 4">
    <name type="scientific">Variovorax ureilyticus</name>
    <dbReference type="NCBI Taxonomy" id="1836198"/>
    <lineage>
        <taxon>Bacteria</taxon>
        <taxon>Pseudomonadati</taxon>
        <taxon>Pseudomonadota</taxon>
        <taxon>Betaproteobacteria</taxon>
        <taxon>Burkholderiales</taxon>
        <taxon>Comamonadaceae</taxon>
        <taxon>Variovorax</taxon>
    </lineage>
</organism>
<evidence type="ECO:0000313" key="4">
    <source>
        <dbReference type="Proteomes" id="UP001365846"/>
    </source>
</evidence>
<dbReference type="InterPro" id="IPR036501">
    <property type="entry name" value="Inhibitor_vert_lysozyme_sf"/>
</dbReference>
<feature type="chain" id="PRO_5046669968" evidence="2">
    <location>
        <begin position="18"/>
        <end position="284"/>
    </location>
</feature>
<dbReference type="SUPFAM" id="SSF89872">
    <property type="entry name" value="Inhibitor of vertebrate lysozyme, Ivy"/>
    <property type="match status" value="1"/>
</dbReference>
<keyword evidence="2" id="KW-0732">Signal</keyword>
<protein>
    <submittedName>
        <fullName evidence="3">Ivy family c-type lysozyme inhibitor</fullName>
    </submittedName>
</protein>
<evidence type="ECO:0000256" key="2">
    <source>
        <dbReference type="SAM" id="SignalP"/>
    </source>
</evidence>
<dbReference type="Gene3D" id="3.40.1420.10">
    <property type="entry name" value="Inhibitor of vertebrate lysozyme"/>
    <property type="match status" value="1"/>
</dbReference>
<reference evidence="3 4" key="1">
    <citation type="submission" date="2024-03" db="EMBL/GenBank/DDBJ databases">
        <title>Novel species of the genus Variovorax.</title>
        <authorList>
            <person name="Liu Q."/>
            <person name="Xin Y.-H."/>
        </authorList>
    </citation>
    <scope>NUCLEOTIDE SEQUENCE [LARGE SCALE GENOMIC DNA]</scope>
    <source>
        <strain evidence="3 4">KACC 18899</strain>
    </source>
</reference>
<comment type="caution">
    <text evidence="3">The sequence shown here is derived from an EMBL/GenBank/DDBJ whole genome shotgun (WGS) entry which is preliminary data.</text>
</comment>
<feature type="signal peptide" evidence="2">
    <location>
        <begin position="1"/>
        <end position="17"/>
    </location>
</feature>
<dbReference type="Pfam" id="PF08816">
    <property type="entry name" value="Ivy"/>
    <property type="match status" value="1"/>
</dbReference>
<gene>
    <name evidence="3" type="ORF">WKW77_02185</name>
</gene>
<accession>A0ABU8V885</accession>
<proteinExistence type="predicted"/>
<sequence length="284" mass="30923">MRSTIRLLLLCALASHAAGWARERLNADTLAQFGGTYSMACGNPTSAKLRVTADALVVESGNQRMTGTDPQASYSFFGQSPPRGFQVALQSQVRGMAELMFMVYRDRGGNYVELDGAPNVRAVLGPSLTGRRYRQCDGAAMAGGAPLSPPSPPSSTARPTMPPPPPQATPPGGSPLTIVADPRFKRTWRATLGSAAREPWLAEMDGPAPEPRWVTVDGTRYVLNSFCKAHDCYDYNVVQLYNPSESRIYALVHRLNGDTLVGNPPPQMVADLRRLWQGEFRKSR</sequence>
<feature type="compositionally biased region" description="Pro residues" evidence="1">
    <location>
        <begin position="160"/>
        <end position="173"/>
    </location>
</feature>
<dbReference type="EMBL" id="JBBKZU010000001">
    <property type="protein sequence ID" value="MEJ8809858.1"/>
    <property type="molecule type" value="Genomic_DNA"/>
</dbReference>
<dbReference type="RefSeq" id="WP_340355174.1">
    <property type="nucleotide sequence ID" value="NZ_JBBKZU010000001.1"/>
</dbReference>
<evidence type="ECO:0000256" key="1">
    <source>
        <dbReference type="SAM" id="MobiDB-lite"/>
    </source>
</evidence>
<dbReference type="Proteomes" id="UP001365846">
    <property type="component" value="Unassembled WGS sequence"/>
</dbReference>
<keyword evidence="4" id="KW-1185">Reference proteome</keyword>
<name>A0ABU8V885_9BURK</name>